<name>A0ABT3JVE9_9XANT</name>
<protein>
    <recommendedName>
        <fullName evidence="4">DUF2066 domain-containing protein</fullName>
    </recommendedName>
</protein>
<evidence type="ECO:0000256" key="1">
    <source>
        <dbReference type="SAM" id="SignalP"/>
    </source>
</evidence>
<sequence length="204" mass="22206">MRKIAVLLAAFASIPLHARAQTQHPAYEPEELAISAYMAESGVSPKEARRRLIAEDEANTALEPILQRLDDRIAGAYWSAEPDQDFTIRVKGKLPDGLPPFIPTSAGAVPIVYEEDAPYSRSELFAIIQENNELLFSAIPGLQGIWLDERTGEIVLDVHASASDMEAYAGEGDAIRKALQIPVRFNRLSAKMKTGSMSLGSAGD</sequence>
<keyword evidence="3" id="KW-1185">Reference proteome</keyword>
<dbReference type="RefSeq" id="WP_265127429.1">
    <property type="nucleotide sequence ID" value="NZ_JAPCHY010000005.1"/>
</dbReference>
<feature type="chain" id="PRO_5046861685" description="DUF2066 domain-containing protein" evidence="1">
    <location>
        <begin position="19"/>
        <end position="204"/>
    </location>
</feature>
<reference evidence="2 3" key="1">
    <citation type="submission" date="2022-10" db="EMBL/GenBank/DDBJ databases">
        <title>Xanthomonas sp. H13-6.</title>
        <authorList>
            <person name="Liu X."/>
            <person name="Deng Z."/>
            <person name="Jiang Y."/>
            <person name="Yu T."/>
            <person name="Ai J."/>
        </authorList>
    </citation>
    <scope>NUCLEOTIDE SEQUENCE [LARGE SCALE GENOMIC DNA]</scope>
    <source>
        <strain evidence="2 3">H13-6</strain>
    </source>
</reference>
<keyword evidence="1" id="KW-0732">Signal</keyword>
<gene>
    <name evidence="2" type="ORF">OK345_08145</name>
</gene>
<evidence type="ECO:0000313" key="2">
    <source>
        <dbReference type="EMBL" id="MCW4472472.1"/>
    </source>
</evidence>
<dbReference type="EMBL" id="JAPCHY010000005">
    <property type="protein sequence ID" value="MCW4472472.1"/>
    <property type="molecule type" value="Genomic_DNA"/>
</dbReference>
<evidence type="ECO:0000313" key="3">
    <source>
        <dbReference type="Proteomes" id="UP001209922"/>
    </source>
</evidence>
<evidence type="ECO:0008006" key="4">
    <source>
        <dbReference type="Google" id="ProtNLM"/>
    </source>
</evidence>
<organism evidence="2 3">
    <name type="scientific">Xanthomonas chitinilytica</name>
    <dbReference type="NCBI Taxonomy" id="2989819"/>
    <lineage>
        <taxon>Bacteria</taxon>
        <taxon>Pseudomonadati</taxon>
        <taxon>Pseudomonadota</taxon>
        <taxon>Gammaproteobacteria</taxon>
        <taxon>Lysobacterales</taxon>
        <taxon>Lysobacteraceae</taxon>
        <taxon>Xanthomonas</taxon>
    </lineage>
</organism>
<comment type="caution">
    <text evidence="2">The sequence shown here is derived from an EMBL/GenBank/DDBJ whole genome shotgun (WGS) entry which is preliminary data.</text>
</comment>
<feature type="signal peptide" evidence="1">
    <location>
        <begin position="1"/>
        <end position="18"/>
    </location>
</feature>
<accession>A0ABT3JVE9</accession>
<proteinExistence type="predicted"/>
<dbReference type="Proteomes" id="UP001209922">
    <property type="component" value="Unassembled WGS sequence"/>
</dbReference>